<name>A0A0S3R9D0_PHAAN</name>
<proteinExistence type="predicted"/>
<dbReference type="AlphaFoldDB" id="A0A0S3R9D0"/>
<reference evidence="1 2" key="1">
    <citation type="journal article" date="2015" name="Sci. Rep.">
        <title>The power of single molecule real-time sequencing technology in the de novo assembly of a eukaryotic genome.</title>
        <authorList>
            <person name="Sakai H."/>
            <person name="Naito K."/>
            <person name="Ogiso-Tanaka E."/>
            <person name="Takahashi Y."/>
            <person name="Iseki K."/>
            <person name="Muto C."/>
            <person name="Satou K."/>
            <person name="Teruya K."/>
            <person name="Shiroma A."/>
            <person name="Shimoji M."/>
            <person name="Hirano T."/>
            <person name="Itoh T."/>
            <person name="Kaga A."/>
            <person name="Tomooka N."/>
        </authorList>
    </citation>
    <scope>NUCLEOTIDE SEQUENCE [LARGE SCALE GENOMIC DNA]</scope>
    <source>
        <strain evidence="2">cv. Shumari</strain>
    </source>
</reference>
<gene>
    <name evidence="1" type="primary">Vigan.01G515400</name>
    <name evidence="1" type="ORF">VIGAN_01515400</name>
</gene>
<dbReference type="EMBL" id="AP015034">
    <property type="protein sequence ID" value="BAT77069.1"/>
    <property type="molecule type" value="Genomic_DNA"/>
</dbReference>
<keyword evidence="2" id="KW-1185">Reference proteome</keyword>
<protein>
    <submittedName>
        <fullName evidence="1">Uncharacterized protein</fullName>
    </submittedName>
</protein>
<sequence length="79" mass="9085">MADKNNSPNLFTKKSNPAHVFSGTAFVSDAIHKMCSSFDWGDIAKDKKVCMIYWKDICRQKDWTFGVWESLDLQFGPYS</sequence>
<evidence type="ECO:0000313" key="2">
    <source>
        <dbReference type="Proteomes" id="UP000291084"/>
    </source>
</evidence>
<dbReference type="Proteomes" id="UP000291084">
    <property type="component" value="Chromosome 1"/>
</dbReference>
<accession>A0A0S3R9D0</accession>
<evidence type="ECO:0000313" key="1">
    <source>
        <dbReference type="EMBL" id="BAT77069.1"/>
    </source>
</evidence>
<organism evidence="1 2">
    <name type="scientific">Vigna angularis var. angularis</name>
    <dbReference type="NCBI Taxonomy" id="157739"/>
    <lineage>
        <taxon>Eukaryota</taxon>
        <taxon>Viridiplantae</taxon>
        <taxon>Streptophyta</taxon>
        <taxon>Embryophyta</taxon>
        <taxon>Tracheophyta</taxon>
        <taxon>Spermatophyta</taxon>
        <taxon>Magnoliopsida</taxon>
        <taxon>eudicotyledons</taxon>
        <taxon>Gunneridae</taxon>
        <taxon>Pentapetalae</taxon>
        <taxon>rosids</taxon>
        <taxon>fabids</taxon>
        <taxon>Fabales</taxon>
        <taxon>Fabaceae</taxon>
        <taxon>Papilionoideae</taxon>
        <taxon>50 kb inversion clade</taxon>
        <taxon>NPAAA clade</taxon>
        <taxon>indigoferoid/millettioid clade</taxon>
        <taxon>Phaseoleae</taxon>
        <taxon>Vigna</taxon>
    </lineage>
</organism>